<dbReference type="HOGENOM" id="CLU_011640_1_0_1"/>
<dbReference type="AlphaFoldDB" id="A1CMJ0"/>
<accession>A1CMJ0</accession>
<dbReference type="VEuPathDB" id="FungiDB:ACLA_097130"/>
<gene>
    <name evidence="2" type="ORF">ACLA_097130</name>
</gene>
<sequence>MASGQYPPPIPPRPLPPPVPSRRPVPTPPAIQNDPEVIALCPGNQPLYATAYWYSLPSIPTYEVCSHCFASHIRSTPWAAQFQKHLRSPDPSRRCRFDTPRMLQLWSHLAQNHDWPAVTAYMAHRASIPNCTGKTPVAAEAGIKWYSPRGNELHNFGVCAACYEDLLLATPFAAHFGLNPQKQPPGELWNCKMPLFVHRAIETPGKYATWAALAADIGRYMQIPPCDGPTGIAAGKRGWYRPRRAIEGLVVCDSCYWEYLASSLMEREWEAMPVGFQHQWTTWACDMSLLPMKVAYLKALMEKDYGIWWNAARAIMASPPCPSASGGVYPGTWYKLPRAEVYVCAQCFAGIIFPFRFGNHFVQAYAHNGPRTCIFNAATPRREQFLNRFDESISLRDFSKFENYVVRLSPLPLCSTSTMVHNRRWYGTNDFLACESCWEEFVKDTSLASQLSLKGVVVPAACCDMYSARMRRLWMTACSKNNLAEFTAFAKHRSAVYAQTVPRMQEILAMAKMRMEQKQTLMMSSIMLQGASNVVGASQSADFSHTLYGNAALGYHATPAGAQGAAQFDQALGINPVQGGEMMQVAQLEAMWKQVE</sequence>
<dbReference type="Proteomes" id="UP000006701">
    <property type="component" value="Unassembled WGS sequence"/>
</dbReference>
<feature type="compositionally biased region" description="Pro residues" evidence="1">
    <location>
        <begin position="1"/>
        <end position="29"/>
    </location>
</feature>
<feature type="region of interest" description="Disordered" evidence="1">
    <location>
        <begin position="1"/>
        <end position="31"/>
    </location>
</feature>
<reference evidence="2 3" key="1">
    <citation type="journal article" date="2008" name="PLoS Genet.">
        <title>Genomic islands in the pathogenic filamentous fungus Aspergillus fumigatus.</title>
        <authorList>
            <person name="Fedorova N.D."/>
            <person name="Khaldi N."/>
            <person name="Joardar V.S."/>
            <person name="Maiti R."/>
            <person name="Amedeo P."/>
            <person name="Anderson M.J."/>
            <person name="Crabtree J."/>
            <person name="Silva J.C."/>
            <person name="Badger J.H."/>
            <person name="Albarraq A."/>
            <person name="Angiuoli S."/>
            <person name="Bussey H."/>
            <person name="Bowyer P."/>
            <person name="Cotty P.J."/>
            <person name="Dyer P.S."/>
            <person name="Egan A."/>
            <person name="Galens K."/>
            <person name="Fraser-Liggett C.M."/>
            <person name="Haas B.J."/>
            <person name="Inman J.M."/>
            <person name="Kent R."/>
            <person name="Lemieux S."/>
            <person name="Malavazi I."/>
            <person name="Orvis J."/>
            <person name="Roemer T."/>
            <person name="Ronning C.M."/>
            <person name="Sundaram J.P."/>
            <person name="Sutton G."/>
            <person name="Turner G."/>
            <person name="Venter J.C."/>
            <person name="White O.R."/>
            <person name="Whitty B.R."/>
            <person name="Youngman P."/>
            <person name="Wolfe K.H."/>
            <person name="Goldman G.H."/>
            <person name="Wortman J.R."/>
            <person name="Jiang B."/>
            <person name="Denning D.W."/>
            <person name="Nierman W.C."/>
        </authorList>
    </citation>
    <scope>NUCLEOTIDE SEQUENCE [LARGE SCALE GENOMIC DNA]</scope>
    <source>
        <strain evidence="3">ATCC 1007 / CBS 513.65 / DSM 816 / NCTC 3887 / NRRL 1</strain>
    </source>
</reference>
<evidence type="ECO:0008006" key="4">
    <source>
        <dbReference type="Google" id="ProtNLM"/>
    </source>
</evidence>
<name>A1CMJ0_ASPCL</name>
<dbReference type="OMA" id="CTACYLD"/>
<keyword evidence="3" id="KW-1185">Reference proteome</keyword>
<protein>
    <recommendedName>
        <fullName evidence="4">Integral membrane protein</fullName>
    </recommendedName>
</protein>
<dbReference type="eggNOG" id="ENOG502RFFW">
    <property type="taxonomic scope" value="Eukaryota"/>
</dbReference>
<dbReference type="KEGG" id="act:ACLA_097130"/>
<evidence type="ECO:0000256" key="1">
    <source>
        <dbReference type="SAM" id="MobiDB-lite"/>
    </source>
</evidence>
<proteinExistence type="predicted"/>
<dbReference type="GeneID" id="4702253"/>
<evidence type="ECO:0000313" key="2">
    <source>
        <dbReference type="EMBL" id="EAW08777.1"/>
    </source>
</evidence>
<dbReference type="STRING" id="344612.A1CMJ0"/>
<dbReference type="RefSeq" id="XP_001270203.1">
    <property type="nucleotide sequence ID" value="XM_001270202.1"/>
</dbReference>
<dbReference type="OrthoDB" id="5324692at2759"/>
<dbReference type="EMBL" id="DS027058">
    <property type="protein sequence ID" value="EAW08777.1"/>
    <property type="molecule type" value="Genomic_DNA"/>
</dbReference>
<evidence type="ECO:0000313" key="3">
    <source>
        <dbReference type="Proteomes" id="UP000006701"/>
    </source>
</evidence>
<organism evidence="2 3">
    <name type="scientific">Aspergillus clavatus (strain ATCC 1007 / CBS 513.65 / DSM 816 / NCTC 3887 / NRRL 1 / QM 1276 / 107)</name>
    <dbReference type="NCBI Taxonomy" id="344612"/>
    <lineage>
        <taxon>Eukaryota</taxon>
        <taxon>Fungi</taxon>
        <taxon>Dikarya</taxon>
        <taxon>Ascomycota</taxon>
        <taxon>Pezizomycotina</taxon>
        <taxon>Eurotiomycetes</taxon>
        <taxon>Eurotiomycetidae</taxon>
        <taxon>Eurotiales</taxon>
        <taxon>Aspergillaceae</taxon>
        <taxon>Aspergillus</taxon>
        <taxon>Aspergillus subgen. Fumigati</taxon>
    </lineage>
</organism>